<dbReference type="Gene3D" id="1.10.8.100">
    <property type="entry name" value="Ribosomal RNA adenine dimethylase-like, domain 2"/>
    <property type="match status" value="1"/>
</dbReference>
<comment type="function">
    <text evidence="7">Specifically dimethylates two adjacent adenosines (A1518 and A1519) in the loop of a conserved hairpin near the 3'-end of 16S rRNA in the 30S particle. May play a critical role in biogenesis of 30S subunits.</text>
</comment>
<keyword evidence="2 7" id="KW-0698">rRNA processing</keyword>
<dbReference type="GO" id="GO:0003723">
    <property type="term" value="F:RNA binding"/>
    <property type="evidence" value="ECO:0007669"/>
    <property type="project" value="UniProtKB-UniRule"/>
</dbReference>
<keyword evidence="4 7" id="KW-0808">Transferase</keyword>
<dbReference type="SUPFAM" id="SSF53335">
    <property type="entry name" value="S-adenosyl-L-methionine-dependent methyltransferases"/>
    <property type="match status" value="1"/>
</dbReference>
<dbReference type="FunFam" id="3.40.50.150:FF:000023">
    <property type="entry name" value="Ribosomal RNA small subunit methyltransferase A"/>
    <property type="match status" value="1"/>
</dbReference>
<feature type="binding site" evidence="7 8">
    <location>
        <position position="72"/>
    </location>
    <ligand>
        <name>S-adenosyl-L-methionine</name>
        <dbReference type="ChEBI" id="CHEBI:59789"/>
    </ligand>
</feature>
<feature type="binding site" evidence="7 8">
    <location>
        <position position="97"/>
    </location>
    <ligand>
        <name>S-adenosyl-L-methionine</name>
        <dbReference type="ChEBI" id="CHEBI:59789"/>
    </ligand>
</feature>
<reference evidence="10" key="2">
    <citation type="journal article" date="2021" name="PeerJ">
        <title>Extensive microbial diversity within the chicken gut microbiome revealed by metagenomics and culture.</title>
        <authorList>
            <person name="Gilroy R."/>
            <person name="Ravi A."/>
            <person name="Getino M."/>
            <person name="Pursley I."/>
            <person name="Horton D.L."/>
            <person name="Alikhan N.F."/>
            <person name="Baker D."/>
            <person name="Gharbi K."/>
            <person name="Hall N."/>
            <person name="Watson M."/>
            <person name="Adriaenssens E.M."/>
            <person name="Foster-Nyarko E."/>
            <person name="Jarju S."/>
            <person name="Secka A."/>
            <person name="Antonio M."/>
            <person name="Oren A."/>
            <person name="Chaudhuri R.R."/>
            <person name="La Ragione R."/>
            <person name="Hildebrand F."/>
            <person name="Pallen M.J."/>
        </authorList>
    </citation>
    <scope>NUCLEOTIDE SEQUENCE</scope>
    <source>
        <strain evidence="10">ChiW16-3235</strain>
    </source>
</reference>
<reference evidence="10" key="1">
    <citation type="submission" date="2020-10" db="EMBL/GenBank/DDBJ databases">
        <authorList>
            <person name="Gilroy R."/>
        </authorList>
    </citation>
    <scope>NUCLEOTIDE SEQUENCE</scope>
    <source>
        <strain evidence="10">ChiW16-3235</strain>
    </source>
</reference>
<comment type="catalytic activity">
    <reaction evidence="7">
        <text>adenosine(1518)/adenosine(1519) in 16S rRNA + 4 S-adenosyl-L-methionine = N(6)-dimethyladenosine(1518)/N(6)-dimethyladenosine(1519) in 16S rRNA + 4 S-adenosyl-L-homocysteine + 4 H(+)</text>
        <dbReference type="Rhea" id="RHEA:19609"/>
        <dbReference type="Rhea" id="RHEA-COMP:10232"/>
        <dbReference type="Rhea" id="RHEA-COMP:10233"/>
        <dbReference type="ChEBI" id="CHEBI:15378"/>
        <dbReference type="ChEBI" id="CHEBI:57856"/>
        <dbReference type="ChEBI" id="CHEBI:59789"/>
        <dbReference type="ChEBI" id="CHEBI:74411"/>
        <dbReference type="ChEBI" id="CHEBI:74493"/>
        <dbReference type="EC" id="2.1.1.182"/>
    </reaction>
</comment>
<dbReference type="InterPro" id="IPR011530">
    <property type="entry name" value="rRNA_adenine_dimethylase"/>
</dbReference>
<keyword evidence="3 7" id="KW-0489">Methyltransferase</keyword>
<feature type="binding site" evidence="7 8">
    <location>
        <position position="24"/>
    </location>
    <ligand>
        <name>S-adenosyl-L-methionine</name>
        <dbReference type="ChEBI" id="CHEBI:59789"/>
    </ligand>
</feature>
<comment type="similarity">
    <text evidence="7">Belongs to the class I-like SAM-binding methyltransferase superfamily. rRNA adenine N(6)-methyltransferase family. RsmA subfamily.</text>
</comment>
<dbReference type="AlphaFoldDB" id="A0A9D1E6V6"/>
<proteinExistence type="inferred from homology"/>
<protein>
    <recommendedName>
        <fullName evidence="7">Ribosomal RNA small subunit methyltransferase A</fullName>
        <ecNumber evidence="7">2.1.1.182</ecNumber>
    </recommendedName>
    <alternativeName>
        <fullName evidence="7">16S rRNA (adenine(1518)-N(6)/adenine(1519)-N(6))-dimethyltransferase</fullName>
    </alternativeName>
    <alternativeName>
        <fullName evidence="7">16S rRNA dimethyladenosine transferase</fullName>
    </alternativeName>
    <alternativeName>
        <fullName evidence="7">16S rRNA dimethylase</fullName>
    </alternativeName>
    <alternativeName>
        <fullName evidence="7">S-adenosylmethionine-6-N', N'-adenosyl(rRNA) dimethyltransferase</fullName>
    </alternativeName>
</protein>
<evidence type="ECO:0000313" key="10">
    <source>
        <dbReference type="EMBL" id="HIR67488.1"/>
    </source>
</evidence>
<dbReference type="PANTHER" id="PTHR11727:SF7">
    <property type="entry name" value="DIMETHYLADENOSINE TRANSFERASE-RELATED"/>
    <property type="match status" value="1"/>
</dbReference>
<dbReference type="GO" id="GO:0005829">
    <property type="term" value="C:cytosol"/>
    <property type="evidence" value="ECO:0007669"/>
    <property type="project" value="TreeGrafter"/>
</dbReference>
<dbReference type="InterPro" id="IPR001737">
    <property type="entry name" value="KsgA/Erm"/>
</dbReference>
<dbReference type="PROSITE" id="PS01131">
    <property type="entry name" value="RRNA_A_DIMETH"/>
    <property type="match status" value="1"/>
</dbReference>
<feature type="domain" description="Ribosomal RNA adenine methylase transferase N-terminal" evidence="9">
    <location>
        <begin position="31"/>
        <end position="203"/>
    </location>
</feature>
<evidence type="ECO:0000313" key="11">
    <source>
        <dbReference type="Proteomes" id="UP000823913"/>
    </source>
</evidence>
<accession>A0A9D1E6V6</accession>
<feature type="binding site" evidence="7 8">
    <location>
        <position position="118"/>
    </location>
    <ligand>
        <name>S-adenosyl-L-methionine</name>
        <dbReference type="ChEBI" id="CHEBI:59789"/>
    </ligand>
</feature>
<evidence type="ECO:0000256" key="4">
    <source>
        <dbReference type="ARBA" id="ARBA00022679"/>
    </source>
</evidence>
<gene>
    <name evidence="7 10" type="primary">rsmA</name>
    <name evidence="7" type="synonym">ksgA</name>
    <name evidence="10" type="ORF">IAB94_05535</name>
</gene>
<keyword evidence="5 7" id="KW-0949">S-adenosyl-L-methionine</keyword>
<dbReference type="PANTHER" id="PTHR11727">
    <property type="entry name" value="DIMETHYLADENOSINE TRANSFERASE"/>
    <property type="match status" value="1"/>
</dbReference>
<comment type="caution">
    <text evidence="10">The sequence shown here is derived from an EMBL/GenBank/DDBJ whole genome shotgun (WGS) entry which is preliminary data.</text>
</comment>
<evidence type="ECO:0000256" key="1">
    <source>
        <dbReference type="ARBA" id="ARBA00022490"/>
    </source>
</evidence>
<dbReference type="Gene3D" id="3.40.50.150">
    <property type="entry name" value="Vaccinia Virus protein VP39"/>
    <property type="match status" value="1"/>
</dbReference>
<dbReference type="EMBL" id="DVHK01000112">
    <property type="protein sequence ID" value="HIR67488.1"/>
    <property type="molecule type" value="Genomic_DNA"/>
</dbReference>
<keyword evidence="6 7" id="KW-0694">RNA-binding</keyword>
<dbReference type="PROSITE" id="PS51689">
    <property type="entry name" value="SAM_RNA_A_N6_MT"/>
    <property type="match status" value="1"/>
</dbReference>
<organism evidence="10 11">
    <name type="scientific">Candidatus Coproplasma avicola</name>
    <dbReference type="NCBI Taxonomy" id="2840744"/>
    <lineage>
        <taxon>Bacteria</taxon>
        <taxon>Bacillati</taxon>
        <taxon>Bacillota</taxon>
        <taxon>Clostridia</taxon>
        <taxon>Eubacteriales</taxon>
        <taxon>Candidatus Coproplasma</taxon>
    </lineage>
</organism>
<dbReference type="Proteomes" id="UP000823913">
    <property type="component" value="Unassembled WGS sequence"/>
</dbReference>
<dbReference type="SMART" id="SM00650">
    <property type="entry name" value="rADc"/>
    <property type="match status" value="1"/>
</dbReference>
<dbReference type="CDD" id="cd02440">
    <property type="entry name" value="AdoMet_MTases"/>
    <property type="match status" value="1"/>
</dbReference>
<evidence type="ECO:0000256" key="5">
    <source>
        <dbReference type="ARBA" id="ARBA00022691"/>
    </source>
</evidence>
<name>A0A9D1E6V6_9FIRM</name>
<dbReference type="InterPro" id="IPR020596">
    <property type="entry name" value="rRNA_Ade_Mease_Trfase_CS"/>
</dbReference>
<evidence type="ECO:0000256" key="7">
    <source>
        <dbReference type="HAMAP-Rule" id="MF_00607"/>
    </source>
</evidence>
<evidence type="ECO:0000256" key="8">
    <source>
        <dbReference type="PROSITE-ProRule" id="PRU01026"/>
    </source>
</evidence>
<keyword evidence="1 7" id="KW-0963">Cytoplasm</keyword>
<dbReference type="HAMAP" id="MF_00607">
    <property type="entry name" value="16SrRNA_methyltr_A"/>
    <property type="match status" value="1"/>
</dbReference>
<evidence type="ECO:0000256" key="2">
    <source>
        <dbReference type="ARBA" id="ARBA00022552"/>
    </source>
</evidence>
<feature type="binding site" evidence="7 8">
    <location>
        <position position="26"/>
    </location>
    <ligand>
        <name>S-adenosyl-L-methionine</name>
        <dbReference type="ChEBI" id="CHEBI:59789"/>
    </ligand>
</feature>
<dbReference type="NCBIfam" id="TIGR00755">
    <property type="entry name" value="ksgA"/>
    <property type="match status" value="1"/>
</dbReference>
<sequence length="281" mass="31039">MEDKNIKKVLAQAGFSFKKQYGQNFLTDEGLLAEIVGLSGADKDCHVVEIGCGAGTLTRALAQKAAFVHAYEIDKSLQPVLARTLSGLDNVEVTFRDFLKMRLDVIERDLPPYRVVANLPYYITTPLIMMILEHSQKCLSLAVMVQEEVADRLCALPNTPQYGAITANIALYATCQKVLRVGRQMFYPSPNVDSAVVRIDIARGRLGDVDGDMYKKAVQAAFGARRKTLENNLCRAFSLTREQAEGVLNECGIDLKARGETLSPEDFVKLSGEVARYINKA</sequence>
<dbReference type="InterPro" id="IPR020598">
    <property type="entry name" value="rRNA_Ade_methylase_Trfase_N"/>
</dbReference>
<evidence type="ECO:0000259" key="9">
    <source>
        <dbReference type="SMART" id="SM00650"/>
    </source>
</evidence>
<evidence type="ECO:0000256" key="3">
    <source>
        <dbReference type="ARBA" id="ARBA00022603"/>
    </source>
</evidence>
<evidence type="ECO:0000256" key="6">
    <source>
        <dbReference type="ARBA" id="ARBA00022884"/>
    </source>
</evidence>
<dbReference type="Pfam" id="PF00398">
    <property type="entry name" value="RrnaAD"/>
    <property type="match status" value="1"/>
</dbReference>
<dbReference type="InterPro" id="IPR023165">
    <property type="entry name" value="rRNA_Ade_diMease-like_C"/>
</dbReference>
<comment type="subcellular location">
    <subcellularLocation>
        <location evidence="7">Cytoplasm</location>
    </subcellularLocation>
</comment>
<dbReference type="GO" id="GO:0052908">
    <property type="term" value="F:16S rRNA (adenine(1518)-N(6)/adenine(1519)-N(6))-dimethyltransferase activity"/>
    <property type="evidence" value="ECO:0007669"/>
    <property type="project" value="UniProtKB-EC"/>
</dbReference>
<dbReference type="InterPro" id="IPR029063">
    <property type="entry name" value="SAM-dependent_MTases_sf"/>
</dbReference>
<feature type="binding site" evidence="7 8">
    <location>
        <position position="51"/>
    </location>
    <ligand>
        <name>S-adenosyl-L-methionine</name>
        <dbReference type="ChEBI" id="CHEBI:59789"/>
    </ligand>
</feature>
<dbReference type="EC" id="2.1.1.182" evidence="7"/>